<name>A0A0E9UDA8_ANGAN</name>
<evidence type="ECO:0000313" key="1">
    <source>
        <dbReference type="EMBL" id="JAH63849.1"/>
    </source>
</evidence>
<protein>
    <submittedName>
        <fullName evidence="1">Uncharacterized protein</fullName>
    </submittedName>
</protein>
<organism evidence="1">
    <name type="scientific">Anguilla anguilla</name>
    <name type="common">European freshwater eel</name>
    <name type="synonym">Muraena anguilla</name>
    <dbReference type="NCBI Taxonomy" id="7936"/>
    <lineage>
        <taxon>Eukaryota</taxon>
        <taxon>Metazoa</taxon>
        <taxon>Chordata</taxon>
        <taxon>Craniata</taxon>
        <taxon>Vertebrata</taxon>
        <taxon>Euteleostomi</taxon>
        <taxon>Actinopterygii</taxon>
        <taxon>Neopterygii</taxon>
        <taxon>Teleostei</taxon>
        <taxon>Anguilliformes</taxon>
        <taxon>Anguillidae</taxon>
        <taxon>Anguilla</taxon>
    </lineage>
</organism>
<proteinExistence type="predicted"/>
<dbReference type="AlphaFoldDB" id="A0A0E9UDA8"/>
<reference evidence="1" key="2">
    <citation type="journal article" date="2015" name="Fish Shellfish Immunol.">
        <title>Early steps in the European eel (Anguilla anguilla)-Vibrio vulnificus interaction in the gills: Role of the RtxA13 toxin.</title>
        <authorList>
            <person name="Callol A."/>
            <person name="Pajuelo D."/>
            <person name="Ebbesson L."/>
            <person name="Teles M."/>
            <person name="MacKenzie S."/>
            <person name="Amaro C."/>
        </authorList>
    </citation>
    <scope>NUCLEOTIDE SEQUENCE</scope>
</reference>
<dbReference type="EMBL" id="GBXM01044728">
    <property type="protein sequence ID" value="JAH63849.1"/>
    <property type="molecule type" value="Transcribed_RNA"/>
</dbReference>
<reference evidence="1" key="1">
    <citation type="submission" date="2014-11" db="EMBL/GenBank/DDBJ databases">
        <authorList>
            <person name="Amaro Gonzalez C."/>
        </authorList>
    </citation>
    <scope>NUCLEOTIDE SEQUENCE</scope>
</reference>
<sequence length="39" mass="4414">MALGPVDTRKEALLLTPIPLYRRIKMPDKKKATMSSNKT</sequence>
<accession>A0A0E9UDA8</accession>